<dbReference type="OrthoDB" id="2623963at2"/>
<dbReference type="Proteomes" id="UP000272464">
    <property type="component" value="Unassembled WGS sequence"/>
</dbReference>
<name>A0A3S1BUB7_9BACL</name>
<feature type="transmembrane region" description="Helical" evidence="1">
    <location>
        <begin position="12"/>
        <end position="29"/>
    </location>
</feature>
<keyword evidence="3" id="KW-1185">Reference proteome</keyword>
<evidence type="ECO:0000313" key="3">
    <source>
        <dbReference type="Proteomes" id="UP000272464"/>
    </source>
</evidence>
<reference evidence="2 3" key="1">
    <citation type="submission" date="2018-12" db="EMBL/GenBank/DDBJ databases">
        <authorList>
            <person name="Sun L."/>
            <person name="Chen Z."/>
        </authorList>
    </citation>
    <scope>NUCLEOTIDE SEQUENCE [LARGE SCALE GENOMIC DNA]</scope>
    <source>
        <strain evidence="2 3">3-5-3</strain>
    </source>
</reference>
<keyword evidence="1" id="KW-1133">Transmembrane helix</keyword>
<sequence length="177" mass="19891">MLGLSQKLKGWLLVPIPFLIAMLGFLILYDFPKEVDIHYPAVEYRSGDQSSSTSTNIRIKGTLSRPFWRDSRFSGQIIIDSYPFTKSYDLIDIEFNKKILNGIGTLSYTQILNGKPDLQMLGTIWISGDFDKLNIWGIRKAGAAGPSSIPIISAPARTNEEAVSINRLFHPTIRQKD</sequence>
<protein>
    <submittedName>
        <fullName evidence="2">Uncharacterized protein</fullName>
    </submittedName>
</protein>
<comment type="caution">
    <text evidence="2">The sequence shown here is derived from an EMBL/GenBank/DDBJ whole genome shotgun (WGS) entry which is preliminary data.</text>
</comment>
<keyword evidence="1" id="KW-0812">Transmembrane</keyword>
<keyword evidence="1" id="KW-0472">Membrane</keyword>
<dbReference type="AlphaFoldDB" id="A0A3S1BUB7"/>
<organism evidence="2 3">
    <name type="scientific">Paenibacillus zeisoli</name>
    <dbReference type="NCBI Taxonomy" id="2496267"/>
    <lineage>
        <taxon>Bacteria</taxon>
        <taxon>Bacillati</taxon>
        <taxon>Bacillota</taxon>
        <taxon>Bacilli</taxon>
        <taxon>Bacillales</taxon>
        <taxon>Paenibacillaceae</taxon>
        <taxon>Paenibacillus</taxon>
    </lineage>
</organism>
<accession>A0A3S1BUB7</accession>
<dbReference type="RefSeq" id="WP_127198694.1">
    <property type="nucleotide sequence ID" value="NZ_RZNX01000002.1"/>
</dbReference>
<evidence type="ECO:0000313" key="2">
    <source>
        <dbReference type="EMBL" id="RUT33580.1"/>
    </source>
</evidence>
<proteinExistence type="predicted"/>
<dbReference type="EMBL" id="RZNX01000002">
    <property type="protein sequence ID" value="RUT33580.1"/>
    <property type="molecule type" value="Genomic_DNA"/>
</dbReference>
<gene>
    <name evidence="2" type="ORF">EJP77_08015</name>
</gene>
<evidence type="ECO:0000256" key="1">
    <source>
        <dbReference type="SAM" id="Phobius"/>
    </source>
</evidence>